<name>A0A9J6ZCM3_9BACL</name>
<proteinExistence type="predicted"/>
<organism evidence="1 2">
    <name type="scientific">Candidatus Pristimantibacillus lignocellulolyticus</name>
    <dbReference type="NCBI Taxonomy" id="2994561"/>
    <lineage>
        <taxon>Bacteria</taxon>
        <taxon>Bacillati</taxon>
        <taxon>Bacillota</taxon>
        <taxon>Bacilli</taxon>
        <taxon>Bacillales</taxon>
        <taxon>Paenibacillaceae</taxon>
        <taxon>Candidatus Pristimantibacillus</taxon>
    </lineage>
</organism>
<dbReference type="EMBL" id="CP097899">
    <property type="protein sequence ID" value="URN93783.1"/>
    <property type="molecule type" value="Genomic_DNA"/>
</dbReference>
<protein>
    <submittedName>
        <fullName evidence="1">GRAM domain-containing protein</fullName>
    </submittedName>
</protein>
<evidence type="ECO:0000313" key="1">
    <source>
        <dbReference type="EMBL" id="URN93783.1"/>
    </source>
</evidence>
<dbReference type="InterPro" id="IPR011993">
    <property type="entry name" value="PH-like_dom_sf"/>
</dbReference>
<sequence length="102" mass="11618">MIENKENIHFDVFANLFRGIESVGGKLKISDGSLLFTSHALNIQQGSTEIIIDQITSIKKRNTLGIVPNGMLITTRDGVEYKFVVWNRQRIIEFINKRLQSV</sequence>
<dbReference type="Gene3D" id="2.30.29.30">
    <property type="entry name" value="Pleckstrin-homology domain (PH domain)/Phosphotyrosine-binding domain (PTB)"/>
    <property type="match status" value="1"/>
</dbReference>
<dbReference type="Proteomes" id="UP001056756">
    <property type="component" value="Chromosome"/>
</dbReference>
<dbReference type="KEGG" id="plig:NAG76_18420"/>
<gene>
    <name evidence="1" type="ORF">NAG76_18420</name>
</gene>
<reference evidence="1" key="1">
    <citation type="submission" date="2022-05" db="EMBL/GenBank/DDBJ databases">
        <title>Novel bacterial taxa in a minimal lignocellulolytic consortium and its capacity to transform plastics disclosed by genome-resolved metagenomics.</title>
        <authorList>
            <person name="Rodriguez C.A.D."/>
            <person name="Diaz-Garcia L."/>
            <person name="Herrera K."/>
            <person name="Tarazona N.A."/>
            <person name="Sproer C."/>
            <person name="Overmann J."/>
            <person name="Jimenez D.J."/>
        </authorList>
    </citation>
    <scope>NUCLEOTIDE SEQUENCE</scope>
    <source>
        <strain evidence="1">MAG5</strain>
    </source>
</reference>
<accession>A0A9J6ZCM3</accession>
<dbReference type="AlphaFoldDB" id="A0A9J6ZCM3"/>
<evidence type="ECO:0000313" key="2">
    <source>
        <dbReference type="Proteomes" id="UP001056756"/>
    </source>
</evidence>